<dbReference type="AlphaFoldDB" id="A0A0P1IQF2"/>
<dbReference type="EMBL" id="CYUE01000013">
    <property type="protein sequence ID" value="CUK25689.1"/>
    <property type="molecule type" value="Genomic_DNA"/>
</dbReference>
<feature type="region of interest" description="Disordered" evidence="1">
    <location>
        <begin position="153"/>
        <end position="178"/>
    </location>
</feature>
<gene>
    <name evidence="3" type="ORF">TA5114_01491</name>
</gene>
<keyword evidence="4" id="KW-1185">Reference proteome</keyword>
<dbReference type="STRING" id="1715691.TA5113_01752"/>
<reference evidence="4" key="1">
    <citation type="submission" date="2015-09" db="EMBL/GenBank/DDBJ databases">
        <authorList>
            <person name="Rodrigo-Torres Lidia"/>
            <person name="Arahal R.David."/>
        </authorList>
    </citation>
    <scope>NUCLEOTIDE SEQUENCE [LARGE SCALE GENOMIC DNA]</scope>
    <source>
        <strain evidence="4">CECT 5114</strain>
    </source>
</reference>
<dbReference type="RefSeq" id="WP_058314650.1">
    <property type="nucleotide sequence ID" value="NZ_CYTO01000010.1"/>
</dbReference>
<protein>
    <submittedName>
        <fullName evidence="3">Putative integral membrane protein</fullName>
    </submittedName>
</protein>
<dbReference type="InterPro" id="IPR025961">
    <property type="entry name" value="Metal_resist"/>
</dbReference>
<feature type="transmembrane region" description="Helical" evidence="2">
    <location>
        <begin position="20"/>
        <end position="40"/>
    </location>
</feature>
<dbReference type="Pfam" id="PF13801">
    <property type="entry name" value="Metal_resist"/>
    <property type="match status" value="1"/>
</dbReference>
<sequence length="178" mass="19903">MSDETPQAKTPMRRSLRVLLFASLAANLIVVGLVAGAVFGKDRQGVKPPRSGDFMGAYTRALPDEDRRAIGKSIREYHRKSGIGRDQARAQFQEMLAMLRATPFDAGAMTERLELQAQAAFDRRQAAQVFWLERVEAMSDAERQDYADQIEAQLKRLPRNKPNGKPDKPAKAPNNDGY</sequence>
<keyword evidence="2" id="KW-0472">Membrane</keyword>
<proteinExistence type="predicted"/>
<organism evidence="3 4">
    <name type="scientific">Cognatishimia activa</name>
    <dbReference type="NCBI Taxonomy" id="1715691"/>
    <lineage>
        <taxon>Bacteria</taxon>
        <taxon>Pseudomonadati</taxon>
        <taxon>Pseudomonadota</taxon>
        <taxon>Alphaproteobacteria</taxon>
        <taxon>Rhodobacterales</taxon>
        <taxon>Paracoccaceae</taxon>
        <taxon>Cognatishimia</taxon>
    </lineage>
</organism>
<dbReference type="OrthoDB" id="7688532at2"/>
<evidence type="ECO:0000256" key="2">
    <source>
        <dbReference type="SAM" id="Phobius"/>
    </source>
</evidence>
<evidence type="ECO:0000313" key="4">
    <source>
        <dbReference type="Proteomes" id="UP000051184"/>
    </source>
</evidence>
<keyword evidence="2" id="KW-0812">Transmembrane</keyword>
<name>A0A0P1IQF2_9RHOB</name>
<accession>A0A0P1IQF2</accession>
<evidence type="ECO:0000256" key="1">
    <source>
        <dbReference type="SAM" id="MobiDB-lite"/>
    </source>
</evidence>
<evidence type="ECO:0000313" key="3">
    <source>
        <dbReference type="EMBL" id="CUK25689.1"/>
    </source>
</evidence>
<dbReference type="Proteomes" id="UP000051184">
    <property type="component" value="Unassembled WGS sequence"/>
</dbReference>
<keyword evidence="2" id="KW-1133">Transmembrane helix</keyword>